<feature type="domain" description="Nephrocystin 3-like N-terminal" evidence="2">
    <location>
        <begin position="61"/>
        <end position="213"/>
    </location>
</feature>
<accession>A0A6A4HJR4</accession>
<evidence type="ECO:0000313" key="4">
    <source>
        <dbReference type="Proteomes" id="UP000799118"/>
    </source>
</evidence>
<dbReference type="EMBL" id="ML769490">
    <property type="protein sequence ID" value="KAE9397950.1"/>
    <property type="molecule type" value="Genomic_DNA"/>
</dbReference>
<dbReference type="Gene3D" id="3.40.50.300">
    <property type="entry name" value="P-loop containing nucleotide triphosphate hydrolases"/>
    <property type="match status" value="1"/>
</dbReference>
<protein>
    <recommendedName>
        <fullName evidence="2">Nephrocystin 3-like N-terminal domain-containing protein</fullName>
    </recommendedName>
</protein>
<dbReference type="AlphaFoldDB" id="A0A6A4HJR4"/>
<name>A0A6A4HJR4_9AGAR</name>
<sequence length="358" mass="40164">MFRNSHNFSISNGQFTNIEAQNNYYSTHDALSKLNPVADASYKSGHYSSCFPGTRVEILTSILEWATDHQSPPLFWLYGIAGTGKSSIAQTLCMQLQEKGFSVASFFCSRNSAERTNIKKIVPTIAHSIAIVETTYYEYVFHALEENPHIAKYSVLEQIKLLLLSSNTPLQKNWAIVIDGLDECADMEMAKDLLEALIDNAHELLAHIFIASREEKAMSMKFKNSSSATKVALHELQKSVVQADIATYIKFNLSQIEGLAPSLETCVKYLVNQSDRLFIYASTAVKYIAGGYSSLDRIQMLMKQQRLNGIFALYVEILQNVTVHLDDIEIQKLLRVLHFVMCLRKSTINQGTGVSPGR</sequence>
<gene>
    <name evidence="3" type="ORF">BT96DRAFT_49313</name>
</gene>
<dbReference type="OrthoDB" id="3269932at2759"/>
<evidence type="ECO:0000259" key="2">
    <source>
        <dbReference type="Pfam" id="PF24883"/>
    </source>
</evidence>
<keyword evidence="1" id="KW-0677">Repeat</keyword>
<dbReference type="InterPro" id="IPR027417">
    <property type="entry name" value="P-loop_NTPase"/>
</dbReference>
<keyword evidence="4" id="KW-1185">Reference proteome</keyword>
<reference evidence="3" key="1">
    <citation type="journal article" date="2019" name="Environ. Microbiol.">
        <title>Fungal ecological strategies reflected in gene transcription - a case study of two litter decomposers.</title>
        <authorList>
            <person name="Barbi F."/>
            <person name="Kohler A."/>
            <person name="Barry K."/>
            <person name="Baskaran P."/>
            <person name="Daum C."/>
            <person name="Fauchery L."/>
            <person name="Ihrmark K."/>
            <person name="Kuo A."/>
            <person name="LaButti K."/>
            <person name="Lipzen A."/>
            <person name="Morin E."/>
            <person name="Grigoriev I.V."/>
            <person name="Henrissat B."/>
            <person name="Lindahl B."/>
            <person name="Martin F."/>
        </authorList>
    </citation>
    <scope>NUCLEOTIDE SEQUENCE</scope>
    <source>
        <strain evidence="3">JB14</strain>
    </source>
</reference>
<dbReference type="Pfam" id="PF24883">
    <property type="entry name" value="NPHP3_N"/>
    <property type="match status" value="1"/>
</dbReference>
<dbReference type="SUPFAM" id="SSF52540">
    <property type="entry name" value="P-loop containing nucleoside triphosphate hydrolases"/>
    <property type="match status" value="1"/>
</dbReference>
<evidence type="ECO:0000256" key="1">
    <source>
        <dbReference type="ARBA" id="ARBA00022737"/>
    </source>
</evidence>
<dbReference type="InterPro" id="IPR056884">
    <property type="entry name" value="NPHP3-like_N"/>
</dbReference>
<dbReference type="PANTHER" id="PTHR10039">
    <property type="entry name" value="AMELOGENIN"/>
    <property type="match status" value="1"/>
</dbReference>
<proteinExistence type="predicted"/>
<organism evidence="3 4">
    <name type="scientific">Gymnopus androsaceus JB14</name>
    <dbReference type="NCBI Taxonomy" id="1447944"/>
    <lineage>
        <taxon>Eukaryota</taxon>
        <taxon>Fungi</taxon>
        <taxon>Dikarya</taxon>
        <taxon>Basidiomycota</taxon>
        <taxon>Agaricomycotina</taxon>
        <taxon>Agaricomycetes</taxon>
        <taxon>Agaricomycetidae</taxon>
        <taxon>Agaricales</taxon>
        <taxon>Marasmiineae</taxon>
        <taxon>Omphalotaceae</taxon>
        <taxon>Gymnopus</taxon>
    </lineage>
</organism>
<dbReference type="Proteomes" id="UP000799118">
    <property type="component" value="Unassembled WGS sequence"/>
</dbReference>
<evidence type="ECO:0000313" key="3">
    <source>
        <dbReference type="EMBL" id="KAE9397950.1"/>
    </source>
</evidence>